<dbReference type="AlphaFoldDB" id="A0A2S0MB89"/>
<dbReference type="EMBL" id="CP027666">
    <property type="protein sequence ID" value="AVO33086.1"/>
    <property type="molecule type" value="Genomic_DNA"/>
</dbReference>
<dbReference type="OrthoDB" id="9804152at2"/>
<dbReference type="SUPFAM" id="SSF140478">
    <property type="entry name" value="LemA-like"/>
    <property type="match status" value="1"/>
</dbReference>
<dbReference type="Proteomes" id="UP000239709">
    <property type="component" value="Chromosome"/>
</dbReference>
<dbReference type="RefSeq" id="WP_106701436.1">
    <property type="nucleotide sequence ID" value="NZ_CP027666.1"/>
</dbReference>
<keyword evidence="1" id="KW-1133">Transmembrane helix</keyword>
<name>A0A2S0MB89_9BURK</name>
<dbReference type="KEGG" id="otk:C6570_01560"/>
<accession>A0A2S0MB89</accession>
<evidence type="ECO:0000256" key="1">
    <source>
        <dbReference type="SAM" id="Phobius"/>
    </source>
</evidence>
<reference evidence="2 3" key="1">
    <citation type="submission" date="2018-03" db="EMBL/GenBank/DDBJ databases">
        <title>Genome sequencing of Ottowia sp.</title>
        <authorList>
            <person name="Kim S.-J."/>
            <person name="Heo J."/>
            <person name="Kwon S.-W."/>
        </authorList>
    </citation>
    <scope>NUCLEOTIDE SEQUENCE [LARGE SCALE GENOMIC DNA]</scope>
    <source>
        <strain evidence="2 3">KADR8-3</strain>
    </source>
</reference>
<evidence type="ECO:0000313" key="3">
    <source>
        <dbReference type="Proteomes" id="UP000239709"/>
    </source>
</evidence>
<sequence>MGTSSIWIAAAAAIVFFWGVGAYNRLVRLRAATRTSFSVLDEQLMRQVVLVQASMPEAFRGGLKTSPGELQDGGTAAWTRLQAASEQFSAALAQARRAATDVPSMASLVMAHEALRAAWAAALVDAVPADAVPSAERLQERWMRQLHQAMPLRAAYNEAAAAYNREIAMFPAWLLAKACGFAPVGSLSRMTEAR</sequence>
<keyword evidence="1" id="KW-0812">Transmembrane</keyword>
<proteinExistence type="predicted"/>
<dbReference type="InterPro" id="IPR023353">
    <property type="entry name" value="LemA-like_dom_sf"/>
</dbReference>
<protein>
    <recommendedName>
        <fullName evidence="4">LemA family protein</fullName>
    </recommendedName>
</protein>
<evidence type="ECO:0008006" key="4">
    <source>
        <dbReference type="Google" id="ProtNLM"/>
    </source>
</evidence>
<gene>
    <name evidence="2" type="ORF">C6570_01560</name>
</gene>
<dbReference type="Gene3D" id="1.20.1440.20">
    <property type="entry name" value="LemA-like domain"/>
    <property type="match status" value="1"/>
</dbReference>
<evidence type="ECO:0000313" key="2">
    <source>
        <dbReference type="EMBL" id="AVO33086.1"/>
    </source>
</evidence>
<keyword evidence="3" id="KW-1185">Reference proteome</keyword>
<keyword evidence="1" id="KW-0472">Membrane</keyword>
<organism evidence="2 3">
    <name type="scientific">Ottowia oryzae</name>
    <dbReference type="NCBI Taxonomy" id="2109914"/>
    <lineage>
        <taxon>Bacteria</taxon>
        <taxon>Pseudomonadati</taxon>
        <taxon>Pseudomonadota</taxon>
        <taxon>Betaproteobacteria</taxon>
        <taxon>Burkholderiales</taxon>
        <taxon>Comamonadaceae</taxon>
        <taxon>Ottowia</taxon>
    </lineage>
</organism>
<feature type="transmembrane region" description="Helical" evidence="1">
    <location>
        <begin position="6"/>
        <end position="26"/>
    </location>
</feature>